<proteinExistence type="predicted"/>
<evidence type="ECO:0000256" key="1">
    <source>
        <dbReference type="SAM" id="MobiDB-lite"/>
    </source>
</evidence>
<reference evidence="3" key="1">
    <citation type="submission" date="2020-04" db="EMBL/GenBank/DDBJ databases">
        <title>Draft genome resource of the tomato pathogen Pseudocercospora fuligena.</title>
        <authorList>
            <person name="Zaccaron A."/>
        </authorList>
    </citation>
    <scope>NUCLEOTIDE SEQUENCE</scope>
    <source>
        <strain evidence="3">PF001</strain>
    </source>
</reference>
<dbReference type="Proteomes" id="UP000660729">
    <property type="component" value="Unassembled WGS sequence"/>
</dbReference>
<feature type="chain" id="PRO_5034259570" evidence="2">
    <location>
        <begin position="20"/>
        <end position="910"/>
    </location>
</feature>
<accession>A0A8H6RVA8</accession>
<evidence type="ECO:0000256" key="2">
    <source>
        <dbReference type="SAM" id="SignalP"/>
    </source>
</evidence>
<evidence type="ECO:0000313" key="4">
    <source>
        <dbReference type="Proteomes" id="UP000660729"/>
    </source>
</evidence>
<dbReference type="EMBL" id="JABCIY010000003">
    <property type="protein sequence ID" value="KAF7198062.1"/>
    <property type="molecule type" value="Genomic_DNA"/>
</dbReference>
<organism evidence="3 4">
    <name type="scientific">Pseudocercospora fuligena</name>
    <dbReference type="NCBI Taxonomy" id="685502"/>
    <lineage>
        <taxon>Eukaryota</taxon>
        <taxon>Fungi</taxon>
        <taxon>Dikarya</taxon>
        <taxon>Ascomycota</taxon>
        <taxon>Pezizomycotina</taxon>
        <taxon>Dothideomycetes</taxon>
        <taxon>Dothideomycetidae</taxon>
        <taxon>Mycosphaerellales</taxon>
        <taxon>Mycosphaerellaceae</taxon>
        <taxon>Pseudocercospora</taxon>
    </lineage>
</organism>
<feature type="compositionally biased region" description="Low complexity" evidence="1">
    <location>
        <begin position="562"/>
        <end position="597"/>
    </location>
</feature>
<dbReference type="AlphaFoldDB" id="A0A8H6RVA8"/>
<sequence length="910" mass="91984">MLAAILSLTLLAEARLVRADSSSAVGDYVAAGLGISSSAPGTQPVATGLVTVDGTVFTATKLANGDIEVANTTVHPSSTTNSTAAAATGLSSPTDCYASWQQYWTASRASLLSNYSYTPSSTPVTTFTSTNEEAFSAQPLTTSTYITTIDTEIPIVNGGFTISTQTILSTSSYVYTQSSEPASTSTWTWTYTSYATVAPNATVSVPPKPTCTLPSVVPDCQSSWENWITTQLIPSPTPPPHCDIDAGFLNNQNTVPPCATSYSSVVSAYSVSIGTSAQSKPVCTVASISSSLCQSVRDNYQMDENYIFQPSNDAFFFNQGTLGNYNGLSTSWYWPTSSTLGSALGCTLGCGRCAVTGGTVQLIYWPEATPTPAAGSGGSPASAAPQPTAPVTVETLGTTFTSPTLYISYQSLYAENACGTTGTVISNTILAIPTDQPLSSVYAGTIPCDAHFRPTQVWTGTAPFTVQDLPSPAYSIYSSQPWCQTYVRNHGCGNVTCPTTYAYKPILVVPTPLLQSMQPAWSSCWGDIRGVYDPPIALTQVSSAKGPSVPYGPTHTSDTSKPTSEPATPASGPAATTPTPTGVPDNLPTTTDGDGPTIPHVSSDVPQSTVNIGGQLTSVLGGEPGQSQPAPDSYPNTVATVGSQAYTVSQISGSSGAVVVAQGGNTQTINAGADPITIGNQVASIASNGGLVIGTGSSAATLDPGIAAPRQTVATIGSQTFTLSALGGTSGVVAVNDDTTTTLAAGTNVGTLGGHVVSIGSSGFVAFGTGSSATTIDLSQETAAPGVEVAQIGSETYTFSDLPGTSGVVIIDAGKTTTLTAGGSAMTIGTQVVSIASSGRVVLGTGSTATTIGVTTTSSSASSGMTSSSTSRASSSTTAEPSSMNTGAASRTLVSSGACFAALVFGVLAL</sequence>
<feature type="region of interest" description="Disordered" evidence="1">
    <location>
        <begin position="543"/>
        <end position="607"/>
    </location>
</feature>
<name>A0A8H6RVA8_9PEZI</name>
<feature type="region of interest" description="Disordered" evidence="1">
    <location>
        <begin position="855"/>
        <end position="887"/>
    </location>
</feature>
<keyword evidence="2" id="KW-0732">Signal</keyword>
<comment type="caution">
    <text evidence="3">The sequence shown here is derived from an EMBL/GenBank/DDBJ whole genome shotgun (WGS) entry which is preliminary data.</text>
</comment>
<dbReference type="OrthoDB" id="3645368at2759"/>
<feature type="signal peptide" evidence="2">
    <location>
        <begin position="1"/>
        <end position="19"/>
    </location>
</feature>
<protein>
    <submittedName>
        <fullName evidence="3">Uncharacterized protein</fullName>
    </submittedName>
</protein>
<evidence type="ECO:0000313" key="3">
    <source>
        <dbReference type="EMBL" id="KAF7198062.1"/>
    </source>
</evidence>
<feature type="compositionally biased region" description="Low complexity" evidence="1">
    <location>
        <begin position="855"/>
        <end position="883"/>
    </location>
</feature>
<gene>
    <name evidence="3" type="ORF">HII31_00418</name>
</gene>
<keyword evidence="4" id="KW-1185">Reference proteome</keyword>